<reference evidence="5" key="1">
    <citation type="submission" date="2017-02" db="UniProtKB">
        <authorList>
            <consortium name="WormBaseParasite"/>
        </authorList>
    </citation>
    <scope>IDENTIFICATION</scope>
</reference>
<dbReference type="Proteomes" id="UP000321570">
    <property type="component" value="Unassembled WGS sequence"/>
</dbReference>
<reference evidence="1 3" key="2">
    <citation type="submission" date="2018-11" db="EMBL/GenBank/DDBJ databases">
        <authorList>
            <consortium name="Pathogen Informatics"/>
        </authorList>
    </citation>
    <scope>NUCLEOTIDE SEQUENCE [LARGE SCALE GENOMIC DNA]</scope>
</reference>
<dbReference type="EMBL" id="UYSG01011571">
    <property type="protein sequence ID" value="VDL62889.1"/>
    <property type="molecule type" value="Genomic_DNA"/>
</dbReference>
<name>A0A0R3SWX8_HYMDI</name>
<dbReference type="AlphaFoldDB" id="A0A0R3SWX8"/>
<proteinExistence type="predicted"/>
<keyword evidence="4" id="KW-1185">Reference proteome</keyword>
<sequence>MTTYHQEVKSFNEFFTVSDAVRRSIRVEAEGVEKRVTVGGTFCLSGGVYWRDYCLFGLLLLLISITTGDEDFPSRLG</sequence>
<gene>
    <name evidence="1" type="ORF">HDID_LOCUS10211</name>
    <name evidence="2" type="ORF">WMSIL1_LOCUS14757</name>
</gene>
<evidence type="ECO:0000313" key="3">
    <source>
        <dbReference type="Proteomes" id="UP000274504"/>
    </source>
</evidence>
<dbReference type="EMBL" id="CABIJS010000715">
    <property type="protein sequence ID" value="VUZ57318.1"/>
    <property type="molecule type" value="Genomic_DNA"/>
</dbReference>
<reference evidence="2 4" key="3">
    <citation type="submission" date="2019-07" db="EMBL/GenBank/DDBJ databases">
        <authorList>
            <person name="Jastrzebski P J."/>
            <person name="Paukszto L."/>
            <person name="Jastrzebski P J."/>
        </authorList>
    </citation>
    <scope>NUCLEOTIDE SEQUENCE [LARGE SCALE GENOMIC DNA]</scope>
    <source>
        <strain evidence="2 4">WMS-il1</strain>
    </source>
</reference>
<dbReference type="Proteomes" id="UP000274504">
    <property type="component" value="Unassembled WGS sequence"/>
</dbReference>
<evidence type="ECO:0000313" key="5">
    <source>
        <dbReference type="WBParaSite" id="HDID_0001021301-mRNA-1"/>
    </source>
</evidence>
<organism evidence="5">
    <name type="scientific">Hymenolepis diminuta</name>
    <name type="common">Rat tapeworm</name>
    <dbReference type="NCBI Taxonomy" id="6216"/>
    <lineage>
        <taxon>Eukaryota</taxon>
        <taxon>Metazoa</taxon>
        <taxon>Spiralia</taxon>
        <taxon>Lophotrochozoa</taxon>
        <taxon>Platyhelminthes</taxon>
        <taxon>Cestoda</taxon>
        <taxon>Eucestoda</taxon>
        <taxon>Cyclophyllidea</taxon>
        <taxon>Hymenolepididae</taxon>
        <taxon>Hymenolepis</taxon>
    </lineage>
</organism>
<dbReference type="OrthoDB" id="9998011at2759"/>
<dbReference type="WBParaSite" id="HDID_0001021301-mRNA-1">
    <property type="protein sequence ID" value="HDID_0001021301-mRNA-1"/>
    <property type="gene ID" value="HDID_0001021301"/>
</dbReference>
<protein>
    <submittedName>
        <fullName evidence="5">Transmembrane protein</fullName>
    </submittedName>
</protein>
<accession>A0A0R3SWX8</accession>
<evidence type="ECO:0000313" key="1">
    <source>
        <dbReference type="EMBL" id="VDL62889.1"/>
    </source>
</evidence>
<evidence type="ECO:0000313" key="4">
    <source>
        <dbReference type="Proteomes" id="UP000321570"/>
    </source>
</evidence>
<evidence type="ECO:0000313" key="2">
    <source>
        <dbReference type="EMBL" id="VUZ57318.1"/>
    </source>
</evidence>